<keyword evidence="1" id="KW-0479">Metal-binding</keyword>
<dbReference type="GO" id="GO:0008270">
    <property type="term" value="F:zinc ion binding"/>
    <property type="evidence" value="ECO:0007669"/>
    <property type="project" value="UniProtKB-KW"/>
</dbReference>
<evidence type="ECO:0000313" key="3">
    <source>
        <dbReference type="EMBL" id="CAD8078974.1"/>
    </source>
</evidence>
<dbReference type="PROSITE" id="PS50157">
    <property type="entry name" value="ZINC_FINGER_C2H2_2"/>
    <property type="match status" value="1"/>
</dbReference>
<evidence type="ECO:0000259" key="2">
    <source>
        <dbReference type="PROSITE" id="PS50157"/>
    </source>
</evidence>
<dbReference type="OMA" id="NCIQHRF"/>
<evidence type="ECO:0000256" key="1">
    <source>
        <dbReference type="PROSITE-ProRule" id="PRU00042"/>
    </source>
</evidence>
<protein>
    <recommendedName>
        <fullName evidence="2">C2H2-type domain-containing protein</fullName>
    </recommendedName>
</protein>
<proteinExistence type="predicted"/>
<gene>
    <name evidence="3" type="ORF">PPRIM_AZ9-3.1.T0610059</name>
</gene>
<sequence>MQSQINKTQILTKIKKCHKNISKLNDKLYIFQTLNNKSNINIQKNTDVIKSKTIENPIVIINDETSVEVIINTEDPQQEQVLDIKQTARKLISRFYYHIKQKMKQDSINQIEALKLFCDREYKNDLYMKLHQGLFKLYFEKDSTCKECHQIIINQHYCLNHIRNEHLADLEIYICIKCKLSFSKGDLLEKHIQQQHHHQQIDIQNHRDIKGNIQQLQIKPQNNGNCIQHRFNQKLDLNKIVQNIQPQPILKKILVPQQNNNNSLRSSSDEAKKCIPVFNQVYVPVELQVGTNIEENNEEKQDLNSNTIKKPSKLKIKFIQVQKNDKTQNN</sequence>
<reference evidence="3" key="1">
    <citation type="submission" date="2021-01" db="EMBL/GenBank/DDBJ databases">
        <authorList>
            <consortium name="Genoscope - CEA"/>
            <person name="William W."/>
        </authorList>
    </citation>
    <scope>NUCLEOTIDE SEQUENCE</scope>
</reference>
<keyword evidence="1" id="KW-0863">Zinc-finger</keyword>
<dbReference type="SMART" id="SM00355">
    <property type="entry name" value="ZnF_C2H2"/>
    <property type="match status" value="2"/>
</dbReference>
<feature type="domain" description="C2H2-type" evidence="2">
    <location>
        <begin position="173"/>
        <end position="201"/>
    </location>
</feature>
<accession>A0A8S1MVY7</accession>
<keyword evidence="1" id="KW-0862">Zinc</keyword>
<keyword evidence="4" id="KW-1185">Reference proteome</keyword>
<dbReference type="InterPro" id="IPR013087">
    <property type="entry name" value="Znf_C2H2_type"/>
</dbReference>
<organism evidence="3 4">
    <name type="scientific">Paramecium primaurelia</name>
    <dbReference type="NCBI Taxonomy" id="5886"/>
    <lineage>
        <taxon>Eukaryota</taxon>
        <taxon>Sar</taxon>
        <taxon>Alveolata</taxon>
        <taxon>Ciliophora</taxon>
        <taxon>Intramacronucleata</taxon>
        <taxon>Oligohymenophorea</taxon>
        <taxon>Peniculida</taxon>
        <taxon>Parameciidae</taxon>
        <taxon>Paramecium</taxon>
    </lineage>
</organism>
<dbReference type="EMBL" id="CAJJDM010000062">
    <property type="protein sequence ID" value="CAD8078974.1"/>
    <property type="molecule type" value="Genomic_DNA"/>
</dbReference>
<dbReference type="AlphaFoldDB" id="A0A8S1MVY7"/>
<comment type="caution">
    <text evidence="3">The sequence shown here is derived from an EMBL/GenBank/DDBJ whole genome shotgun (WGS) entry which is preliminary data.</text>
</comment>
<dbReference type="PROSITE" id="PS00028">
    <property type="entry name" value="ZINC_FINGER_C2H2_1"/>
    <property type="match status" value="1"/>
</dbReference>
<dbReference type="Proteomes" id="UP000688137">
    <property type="component" value="Unassembled WGS sequence"/>
</dbReference>
<name>A0A8S1MVY7_PARPR</name>
<evidence type="ECO:0000313" key="4">
    <source>
        <dbReference type="Proteomes" id="UP000688137"/>
    </source>
</evidence>